<dbReference type="Pfam" id="PF21893">
    <property type="entry name" value="DUF6918"/>
    <property type="match status" value="1"/>
</dbReference>
<sequence>MSELSDILTKDGTREPVVSDLAESTENSVNNLSGLSGKAIKTAFSGAVKARLNLVKDMTDRLLPHLADRLNPYWQAYQNGKPEGGFGKYLETRSDEVTKDLADLSDERMESIKNSGAQKIYNTFRGKLEGIVEKGLPDLGDIIEKHAS</sequence>
<protein>
    <submittedName>
        <fullName evidence="2">Uncharacterized protein</fullName>
    </submittedName>
</protein>
<dbReference type="RefSeq" id="WP_303734378.1">
    <property type="nucleotide sequence ID" value="NZ_CAKZHK010000010.1"/>
</dbReference>
<dbReference type="EMBL" id="QFRA01000005">
    <property type="protein sequence ID" value="PZR05689.1"/>
    <property type="molecule type" value="Genomic_DNA"/>
</dbReference>
<comment type="caution">
    <text evidence="2">The sequence shown here is derived from an EMBL/GenBank/DDBJ whole genome shotgun (WGS) entry which is preliminary data.</text>
</comment>
<proteinExistence type="predicted"/>
<organism evidence="2 3">
    <name type="scientific">Corynebacterium kroppenstedtii</name>
    <dbReference type="NCBI Taxonomy" id="161879"/>
    <lineage>
        <taxon>Bacteria</taxon>
        <taxon>Bacillati</taxon>
        <taxon>Actinomycetota</taxon>
        <taxon>Actinomycetes</taxon>
        <taxon>Mycobacteriales</taxon>
        <taxon>Corynebacteriaceae</taxon>
        <taxon>Corynebacterium</taxon>
    </lineage>
</organism>
<evidence type="ECO:0000313" key="2">
    <source>
        <dbReference type="EMBL" id="PZR05689.1"/>
    </source>
</evidence>
<name>A0A2W5SR33_9CORY</name>
<evidence type="ECO:0000313" key="3">
    <source>
        <dbReference type="Proteomes" id="UP000249432"/>
    </source>
</evidence>
<dbReference type="AlphaFoldDB" id="A0A2W5SR33"/>
<evidence type="ECO:0000256" key="1">
    <source>
        <dbReference type="SAM" id="MobiDB-lite"/>
    </source>
</evidence>
<accession>A0A2W5SR33</accession>
<dbReference type="InterPro" id="IPR054211">
    <property type="entry name" value="DUF6918"/>
</dbReference>
<dbReference type="Proteomes" id="UP000249432">
    <property type="component" value="Unassembled WGS sequence"/>
</dbReference>
<reference evidence="2 3" key="1">
    <citation type="submission" date="2017-08" db="EMBL/GenBank/DDBJ databases">
        <title>Infants hospitalized years apart are colonized by the same room-sourced microbial strains.</title>
        <authorList>
            <person name="Brooks B."/>
            <person name="Olm M.R."/>
            <person name="Firek B.A."/>
            <person name="Baker R."/>
            <person name="Thomas B.C."/>
            <person name="Morowitz M.J."/>
            <person name="Banfield J.F."/>
        </authorList>
    </citation>
    <scope>NUCLEOTIDE SEQUENCE [LARGE SCALE GENOMIC DNA]</scope>
    <source>
        <strain evidence="2">S2_003_000_R1_3</strain>
    </source>
</reference>
<feature type="region of interest" description="Disordered" evidence="1">
    <location>
        <begin position="1"/>
        <end position="24"/>
    </location>
</feature>
<gene>
    <name evidence="2" type="ORF">DI525_03310</name>
</gene>